<feature type="compositionally biased region" description="Polar residues" evidence="1">
    <location>
        <begin position="490"/>
        <end position="527"/>
    </location>
</feature>
<proteinExistence type="predicted"/>
<name>A0A1D9Q6W2_SCLS1</name>
<dbReference type="Proteomes" id="UP000177798">
    <property type="component" value="Chromosome 6"/>
</dbReference>
<feature type="compositionally biased region" description="Polar residues" evidence="1">
    <location>
        <begin position="170"/>
        <end position="179"/>
    </location>
</feature>
<accession>A0A1D9Q6W2</accession>
<gene>
    <name evidence="2" type="ORF">sscle_06g054700</name>
</gene>
<feature type="region of interest" description="Disordered" evidence="1">
    <location>
        <begin position="1"/>
        <end position="147"/>
    </location>
</feature>
<dbReference type="VEuPathDB" id="FungiDB:sscle_06g054700"/>
<dbReference type="KEGG" id="ssl:SS1G_12446"/>
<evidence type="ECO:0000256" key="1">
    <source>
        <dbReference type="SAM" id="MobiDB-lite"/>
    </source>
</evidence>
<feature type="compositionally biased region" description="Polar residues" evidence="1">
    <location>
        <begin position="93"/>
        <end position="104"/>
    </location>
</feature>
<sequence>MTFSERENNLGDSDHQRAEMSVSMSVPEGPTDLGRKFGSMSVLTGESAAGYQDGNQGQDQNQRAGDLDGNNEHQDPRVQQQLTHGSVRIESLPTETQNLPSARQNLRPIPTFGPGSWNEFVSRARDRSTSPPARNNVPVNPSPTQTQNIHQEDPIVFEYPFNHHQILSASRPINKNPHPQNSPPDGLPPANDNSTLSHAERIWIAAHRNESALVLSDGSDVQTPFTQAGTQARESISDESRRVMNQIYSFPPPGSRLDVERSLLHMEERMQHVGQRYRFEFLERRHLAEMEGSIQQLAVPNRHGVYPNITDEMIRLQRDVSRVREEVHRTAETRSVSPSSEEGGVWLIEGEDEGEVEWSTNTRADHQDVQPVPAMQEVSTLQTDTRDNESNPETENLQDISPLERRDISPHPRQPHISTAYANEIASIIEASNRASAERTEHDIARMQLTPGPPEPPLSYRTIFPHEGNVENASRSTPQIPTHTGRESRNAMNGTMNPATRTRRLQPSTSYHRSPSHEQSTSPTAEQQFKARTLYRIQPPAPNTAHDYLARWQLYLKRSAWRIGSCLYEELLRRRGRYTLIPPASSAISIEDVSGTTRSDKEILTAYLLSASDGVKEILRLVVQDGMHVQEAWHYILLWQEFILEWPVHKYHDEHGLVPMDLMMIMQGLDNGWGRWRMTCKCRSECAEYLAKRTIYNPFPSAEFLTARVDYGVITTQILRDYFGSRLVLLDQQWNSLAALREKNYFTARILQLATNFARGCINVETVAVKLLFDESENAKRREIFDRLKVEELLLAGPCGALSTSRA</sequence>
<dbReference type="AlphaFoldDB" id="A0A1D9Q6W2"/>
<organism evidence="2 3">
    <name type="scientific">Sclerotinia sclerotiorum (strain ATCC 18683 / 1980 / Ss-1)</name>
    <name type="common">White mold</name>
    <name type="synonym">Whetzelinia sclerotiorum</name>
    <dbReference type="NCBI Taxonomy" id="665079"/>
    <lineage>
        <taxon>Eukaryota</taxon>
        <taxon>Fungi</taxon>
        <taxon>Dikarya</taxon>
        <taxon>Ascomycota</taxon>
        <taxon>Pezizomycotina</taxon>
        <taxon>Leotiomycetes</taxon>
        <taxon>Helotiales</taxon>
        <taxon>Sclerotiniaceae</taxon>
        <taxon>Sclerotinia</taxon>
    </lineage>
</organism>
<dbReference type="OMA" id="HAERIWI"/>
<dbReference type="OrthoDB" id="3514927at2759"/>
<feature type="compositionally biased region" description="Polar residues" evidence="1">
    <location>
        <begin position="471"/>
        <end position="482"/>
    </location>
</feature>
<protein>
    <submittedName>
        <fullName evidence="2">Uncharacterized protein</fullName>
    </submittedName>
</protein>
<dbReference type="RefSeq" id="XP_001586460.1">
    <property type="nucleotide sequence ID" value="XM_001586410.1"/>
</dbReference>
<feature type="compositionally biased region" description="Basic and acidic residues" evidence="1">
    <location>
        <begin position="1"/>
        <end position="18"/>
    </location>
</feature>
<feature type="region of interest" description="Disordered" evidence="1">
    <location>
        <begin position="469"/>
        <end position="527"/>
    </location>
</feature>
<feature type="compositionally biased region" description="Polar residues" evidence="1">
    <location>
        <begin position="129"/>
        <end position="147"/>
    </location>
</feature>
<feature type="region of interest" description="Disordered" evidence="1">
    <location>
        <begin position="379"/>
        <end position="416"/>
    </location>
</feature>
<evidence type="ECO:0000313" key="3">
    <source>
        <dbReference type="Proteomes" id="UP000177798"/>
    </source>
</evidence>
<feature type="region of interest" description="Disordered" evidence="1">
    <location>
        <begin position="170"/>
        <end position="194"/>
    </location>
</feature>
<reference evidence="3" key="1">
    <citation type="journal article" date="2017" name="Genome Biol. Evol.">
        <title>The complete genome sequence of the phytopathogenic fungus Sclerotinia sclerotiorum reveals insights into the genome architecture of broad host range pathogens.</title>
        <authorList>
            <person name="Derbyshire M."/>
            <person name="Denton-Giles M."/>
            <person name="Hegedus D."/>
            <person name="Seifbarghy S."/>
            <person name="Rollins J."/>
            <person name="van Kan J."/>
            <person name="Seidl M.F."/>
            <person name="Faino L."/>
            <person name="Mbengue M."/>
            <person name="Navaud O."/>
            <person name="Raffaele S."/>
            <person name="Hammond-Kosack K."/>
            <person name="Heard S."/>
            <person name="Oliver R."/>
        </authorList>
    </citation>
    <scope>NUCLEOTIDE SEQUENCE [LARGE SCALE GENOMIC DNA]</scope>
    <source>
        <strain evidence="3">ATCC 18683 / 1980 / Ss-1</strain>
    </source>
</reference>
<feature type="compositionally biased region" description="Low complexity" evidence="1">
    <location>
        <begin position="52"/>
        <end position="62"/>
    </location>
</feature>
<evidence type="ECO:0000313" key="2">
    <source>
        <dbReference type="EMBL" id="APA10700.1"/>
    </source>
</evidence>
<dbReference type="EMBL" id="CP017819">
    <property type="protein sequence ID" value="APA10700.1"/>
    <property type="molecule type" value="Genomic_DNA"/>
</dbReference>